<dbReference type="PANTHER" id="PTHR37534">
    <property type="entry name" value="TRANSCRIPTIONAL ACTIVATOR PROTEIN UGA3"/>
    <property type="match status" value="1"/>
</dbReference>
<name>A0A3N4LWU8_9PEZI</name>
<dbReference type="InterPro" id="IPR021858">
    <property type="entry name" value="Fun_TF"/>
</dbReference>
<evidence type="ECO:0000313" key="5">
    <source>
        <dbReference type="EMBL" id="RPB27364.1"/>
    </source>
</evidence>
<evidence type="ECO:0000256" key="2">
    <source>
        <dbReference type="ARBA" id="ARBA00023242"/>
    </source>
</evidence>
<feature type="domain" description="Zn(2)-C6 fungal-type" evidence="4">
    <location>
        <begin position="18"/>
        <end position="48"/>
    </location>
</feature>
<dbReference type="Proteomes" id="UP000267821">
    <property type="component" value="Unassembled WGS sequence"/>
</dbReference>
<reference evidence="5 6" key="1">
    <citation type="journal article" date="2018" name="Nat. Ecol. Evol.">
        <title>Pezizomycetes genomes reveal the molecular basis of ectomycorrhizal truffle lifestyle.</title>
        <authorList>
            <person name="Murat C."/>
            <person name="Payen T."/>
            <person name="Noel B."/>
            <person name="Kuo A."/>
            <person name="Morin E."/>
            <person name="Chen J."/>
            <person name="Kohler A."/>
            <person name="Krizsan K."/>
            <person name="Balestrini R."/>
            <person name="Da Silva C."/>
            <person name="Montanini B."/>
            <person name="Hainaut M."/>
            <person name="Levati E."/>
            <person name="Barry K.W."/>
            <person name="Belfiori B."/>
            <person name="Cichocki N."/>
            <person name="Clum A."/>
            <person name="Dockter R.B."/>
            <person name="Fauchery L."/>
            <person name="Guy J."/>
            <person name="Iotti M."/>
            <person name="Le Tacon F."/>
            <person name="Lindquist E.A."/>
            <person name="Lipzen A."/>
            <person name="Malagnac F."/>
            <person name="Mello A."/>
            <person name="Molinier V."/>
            <person name="Miyauchi S."/>
            <person name="Poulain J."/>
            <person name="Riccioni C."/>
            <person name="Rubini A."/>
            <person name="Sitrit Y."/>
            <person name="Splivallo R."/>
            <person name="Traeger S."/>
            <person name="Wang M."/>
            <person name="Zifcakova L."/>
            <person name="Wipf D."/>
            <person name="Zambonelli A."/>
            <person name="Paolocci F."/>
            <person name="Nowrousian M."/>
            <person name="Ottonello S."/>
            <person name="Baldrian P."/>
            <person name="Spatafora J.W."/>
            <person name="Henrissat B."/>
            <person name="Nagy L.G."/>
            <person name="Aury J.M."/>
            <person name="Wincker P."/>
            <person name="Grigoriev I.V."/>
            <person name="Bonfante P."/>
            <person name="Martin F.M."/>
        </authorList>
    </citation>
    <scope>NUCLEOTIDE SEQUENCE [LARGE SCALE GENOMIC DNA]</scope>
    <source>
        <strain evidence="5 6">ATCC MYA-4762</strain>
    </source>
</reference>
<dbReference type="Pfam" id="PF00172">
    <property type="entry name" value="Zn_clus"/>
    <property type="match status" value="1"/>
</dbReference>
<organism evidence="5 6">
    <name type="scientific">Terfezia boudieri ATCC MYA-4762</name>
    <dbReference type="NCBI Taxonomy" id="1051890"/>
    <lineage>
        <taxon>Eukaryota</taxon>
        <taxon>Fungi</taxon>
        <taxon>Dikarya</taxon>
        <taxon>Ascomycota</taxon>
        <taxon>Pezizomycotina</taxon>
        <taxon>Pezizomycetes</taxon>
        <taxon>Pezizales</taxon>
        <taxon>Pezizaceae</taxon>
        <taxon>Terfezia</taxon>
    </lineage>
</organism>
<dbReference type="CDD" id="cd00067">
    <property type="entry name" value="GAL4"/>
    <property type="match status" value="1"/>
</dbReference>
<dbReference type="PROSITE" id="PS50048">
    <property type="entry name" value="ZN2_CY6_FUNGAL_2"/>
    <property type="match status" value="1"/>
</dbReference>
<dbReference type="InParanoid" id="A0A3N4LWU8"/>
<protein>
    <recommendedName>
        <fullName evidence="4">Zn(2)-C6 fungal-type domain-containing protein</fullName>
    </recommendedName>
</protein>
<dbReference type="GO" id="GO:0045944">
    <property type="term" value="P:positive regulation of transcription by RNA polymerase II"/>
    <property type="evidence" value="ECO:0007669"/>
    <property type="project" value="TreeGrafter"/>
</dbReference>
<dbReference type="Pfam" id="PF11951">
    <property type="entry name" value="Fungal_trans_2"/>
    <property type="match status" value="1"/>
</dbReference>
<gene>
    <name evidence="5" type="ORF">L211DRAFT_779313</name>
</gene>
<dbReference type="InterPro" id="IPR001138">
    <property type="entry name" value="Zn2Cys6_DnaBD"/>
</dbReference>
<dbReference type="GO" id="GO:0008270">
    <property type="term" value="F:zinc ion binding"/>
    <property type="evidence" value="ECO:0007669"/>
    <property type="project" value="InterPro"/>
</dbReference>
<dbReference type="PANTHER" id="PTHR37534:SF43">
    <property type="entry name" value="FINGER DOMAIN PROTEIN, PUTATIVE (AFU_ORTHOLOGUE AFUA_1G01850)-RELATED"/>
    <property type="match status" value="1"/>
</dbReference>
<evidence type="ECO:0000259" key="4">
    <source>
        <dbReference type="PROSITE" id="PS50048"/>
    </source>
</evidence>
<dbReference type="EMBL" id="ML121531">
    <property type="protein sequence ID" value="RPB27364.1"/>
    <property type="molecule type" value="Genomic_DNA"/>
</dbReference>
<evidence type="ECO:0000313" key="6">
    <source>
        <dbReference type="Proteomes" id="UP000267821"/>
    </source>
</evidence>
<dbReference type="SMART" id="SM00066">
    <property type="entry name" value="GAL4"/>
    <property type="match status" value="1"/>
</dbReference>
<dbReference type="GO" id="GO:0005634">
    <property type="term" value="C:nucleus"/>
    <property type="evidence" value="ECO:0007669"/>
    <property type="project" value="UniProtKB-SubCell"/>
</dbReference>
<sequence length="899" mass="100075">MPRAPQPGREIRRRSRNGCWNCKARKVKCGEEKPRCSNCERLEEDCDYKIRLSWGGRPLKKKQMLNGEEQTEDESMFLPGAGQFSIRDPFPQPQTFVPQAITNGASASRKPPIVRPGKKSGGMASYQTVFSLAEPSGMGPATPTSASPEEIPHGSSQSSSSPPHRAGSHSYYPWTEQEHSQTSSPTIIGSPTSVSTYANSSATVAFKQEPFEPEIVYNIDRSRFAPQFPPISTAYAPQVPAPTFPKVIPQSPISPPYSQQHQSHGFVSPPQQHNAQKAFRPPPNQFSTPTKRVRRSASPPLLPTPHPIYFHDTYSNGSMHTGPTHIPTIAAAYNSFINGPFDPASIASTAQEYNLELPSINSVNMNPHQRRLSVASILSPISQDEGALYPYHRLAESGDNHHEFAGQTVIYATADGGSDLIDEDDDIIDVPRYVETSSDGFAEAYRWRMTAASTYQRPVSIPRGLDPLPPMLVENERNMMYFKHFLSFTARLLVPHDCSENPFKKVLPQMAVGTEKLMNLLLAYSASHRARLLNVPEPTERINEFLNETIKDLNASLRDDAEKKSDSTLATLIMLCSYDIISPSKLISWRQHLNAARNIILSRGETDGIHCRDNVSYFLVRWFAYLDVLGSLSGRDNDQPLFSGKYWINDNADESEDSAVDCVLGFTSKCVSILAKIGELARRSDQEKKKYLEEQLAAGVEPGPEGHQGIVKNWTPPDDIAKQARRLEKELEQARTQMEQGAGGQFSCEMGLNRSNHKHSHHHPHSNHNFVAGNPTDEKDNEELMATNDAFHLAASVHLYRRVLNYPSKNGKVQRAVASIIGAMHKVRHNGDAENCLLFPLFTAGCEATQEVHRAYTLKRMQAVEKIGMTQVTAARRLMERVWAEGVPWETLSDGEFIG</sequence>
<feature type="region of interest" description="Disordered" evidence="3">
    <location>
        <begin position="101"/>
        <end position="189"/>
    </location>
</feature>
<feature type="compositionally biased region" description="Low complexity" evidence="3">
    <location>
        <begin position="180"/>
        <end position="189"/>
    </location>
</feature>
<dbReference type="STRING" id="1051890.A0A3N4LWU8"/>
<feature type="compositionally biased region" description="Low complexity" evidence="3">
    <location>
        <begin position="153"/>
        <end position="170"/>
    </location>
</feature>
<feature type="region of interest" description="Disordered" evidence="3">
    <location>
        <begin position="254"/>
        <end position="304"/>
    </location>
</feature>
<keyword evidence="6" id="KW-1185">Reference proteome</keyword>
<dbReference type="GO" id="GO:0000981">
    <property type="term" value="F:DNA-binding transcription factor activity, RNA polymerase II-specific"/>
    <property type="evidence" value="ECO:0007669"/>
    <property type="project" value="InterPro"/>
</dbReference>
<evidence type="ECO:0000256" key="3">
    <source>
        <dbReference type="SAM" id="MobiDB-lite"/>
    </source>
</evidence>
<dbReference type="SUPFAM" id="SSF57701">
    <property type="entry name" value="Zn2/Cys6 DNA-binding domain"/>
    <property type="match status" value="1"/>
</dbReference>
<dbReference type="OrthoDB" id="5229455at2759"/>
<proteinExistence type="predicted"/>
<feature type="compositionally biased region" description="Low complexity" evidence="3">
    <location>
        <begin position="254"/>
        <end position="264"/>
    </location>
</feature>
<dbReference type="InterPro" id="IPR036864">
    <property type="entry name" value="Zn2-C6_fun-type_DNA-bd_sf"/>
</dbReference>
<dbReference type="Gene3D" id="4.10.240.10">
    <property type="entry name" value="Zn(2)-C6 fungal-type DNA-binding domain"/>
    <property type="match status" value="1"/>
</dbReference>
<dbReference type="PROSITE" id="PS00463">
    <property type="entry name" value="ZN2_CY6_FUNGAL_1"/>
    <property type="match status" value="1"/>
</dbReference>
<dbReference type="AlphaFoldDB" id="A0A3N4LWU8"/>
<dbReference type="GO" id="GO:0000976">
    <property type="term" value="F:transcription cis-regulatory region binding"/>
    <property type="evidence" value="ECO:0007669"/>
    <property type="project" value="TreeGrafter"/>
</dbReference>
<accession>A0A3N4LWU8</accession>
<comment type="subcellular location">
    <subcellularLocation>
        <location evidence="1">Nucleus</location>
    </subcellularLocation>
</comment>
<evidence type="ECO:0000256" key="1">
    <source>
        <dbReference type="ARBA" id="ARBA00004123"/>
    </source>
</evidence>
<keyword evidence="2" id="KW-0539">Nucleus</keyword>